<sequence length="722" mass="81408">MSHRIGYRFLSPPHCEITRRLAESAEGAFLQNEGPYSILKLGIKRAKFALSSACSSIWNYIFPPAQIGVISRDAFSSLKKIYPISEFIEDSISQPKPLHTDTGTSAPTPGRFEIRDSELKRPFEEITPYQAKRLKKEESLMLSVINSEQSTAVERESFKPIIPENKIKIPPWRKMHIKLTDKQNKNEPEKNNNSIMRKEKEIIVKTVTIIKDAEKENFNKIQSCDFKDEPEKNDNSKFIKEDENIAKTKIVKDTEKEIWNLNKVQSSDFKNQSTSQAPDPDSTLQLKKNWKEETKQRSTEVSFKGETKQKPVEMILGDAKSIHLENIQEEKEKSSEESSMQAGSQNIEEPSSPAVSFGGQSQELNAVSPTKNSNDSNSFFVKNNNKALEKINENEEKEKVEMESVKTEHSTPNFDKDEKSKESDKKTAEHPGKSELLIKNDSVLNPFESKIYEAAKNQPIINLFKMPEQTNKKLEANKADSNIEEDKRQLQKFDISSTTSSNPFLSKLPLSSFSSAANINNEKNYVKPLFVFGGQNNSFSTNPFSQLPLAPANSLNVDINPFQSLKTATSTSGSIQYSQPMSINNTPLITSFSDSLPNSYRTSADAAQLSSSKPFKSNFHQSSSIFDPLIQNTTQPPTVAPIAYQPQFGISQSQSTQARSNQQIQSNFPIPNIDINMSRVASVTQEIKNPFENPFPNTSQRTFNLGAFPDRKFLKAKRPEQK</sequence>
<feature type="compositionally biased region" description="Polar residues" evidence="1">
    <location>
        <begin position="340"/>
        <end position="349"/>
    </location>
</feature>
<organism evidence="2 3">
    <name type="scientific">Blepharisma stoltei</name>
    <dbReference type="NCBI Taxonomy" id="1481888"/>
    <lineage>
        <taxon>Eukaryota</taxon>
        <taxon>Sar</taxon>
        <taxon>Alveolata</taxon>
        <taxon>Ciliophora</taxon>
        <taxon>Postciliodesmatophora</taxon>
        <taxon>Heterotrichea</taxon>
        <taxon>Heterotrichida</taxon>
        <taxon>Blepharismidae</taxon>
        <taxon>Blepharisma</taxon>
    </lineage>
</organism>
<keyword evidence="3" id="KW-1185">Reference proteome</keyword>
<dbReference type="Proteomes" id="UP001162131">
    <property type="component" value="Unassembled WGS sequence"/>
</dbReference>
<dbReference type="EMBL" id="CAJZBQ010000027">
    <property type="protein sequence ID" value="CAG9320915.1"/>
    <property type="molecule type" value="Genomic_DNA"/>
</dbReference>
<evidence type="ECO:0000256" key="1">
    <source>
        <dbReference type="SAM" id="MobiDB-lite"/>
    </source>
</evidence>
<feature type="compositionally biased region" description="Basic and acidic residues" evidence="1">
    <location>
        <begin position="289"/>
        <end position="311"/>
    </location>
</feature>
<feature type="region of interest" description="Disordered" evidence="1">
    <location>
        <begin position="93"/>
        <end position="112"/>
    </location>
</feature>
<feature type="compositionally biased region" description="Polar residues" evidence="1">
    <location>
        <begin position="358"/>
        <end position="381"/>
    </location>
</feature>
<evidence type="ECO:0000313" key="3">
    <source>
        <dbReference type="Proteomes" id="UP001162131"/>
    </source>
</evidence>
<comment type="caution">
    <text evidence="2">The sequence shown here is derived from an EMBL/GenBank/DDBJ whole genome shotgun (WGS) entry which is preliminary data.</text>
</comment>
<proteinExistence type="predicted"/>
<dbReference type="AlphaFoldDB" id="A0AAU9J225"/>
<evidence type="ECO:0000313" key="2">
    <source>
        <dbReference type="EMBL" id="CAG9320915.1"/>
    </source>
</evidence>
<name>A0AAU9J225_9CILI</name>
<gene>
    <name evidence="2" type="ORF">BSTOLATCC_MIC27491</name>
</gene>
<reference evidence="2" key="1">
    <citation type="submission" date="2021-09" db="EMBL/GenBank/DDBJ databases">
        <authorList>
            <consortium name="AG Swart"/>
            <person name="Singh M."/>
            <person name="Singh A."/>
            <person name="Seah K."/>
            <person name="Emmerich C."/>
        </authorList>
    </citation>
    <scope>NUCLEOTIDE SEQUENCE</scope>
    <source>
        <strain evidence="2">ATCC30299</strain>
    </source>
</reference>
<feature type="compositionally biased region" description="Polar residues" evidence="1">
    <location>
        <begin position="267"/>
        <end position="286"/>
    </location>
</feature>
<accession>A0AAU9J225</accession>
<protein>
    <submittedName>
        <fullName evidence="2">Uncharacterized protein</fullName>
    </submittedName>
</protein>
<feature type="compositionally biased region" description="Basic and acidic residues" evidence="1">
    <location>
        <begin position="320"/>
        <end position="336"/>
    </location>
</feature>
<feature type="region of interest" description="Disordered" evidence="1">
    <location>
        <begin position="267"/>
        <end position="434"/>
    </location>
</feature>
<feature type="compositionally biased region" description="Basic and acidic residues" evidence="1">
    <location>
        <begin position="387"/>
        <end position="434"/>
    </location>
</feature>